<evidence type="ECO:0000313" key="3">
    <source>
        <dbReference type="EMBL" id="SDT25109.1"/>
    </source>
</evidence>
<dbReference type="RefSeq" id="WP_092277931.1">
    <property type="nucleotide sequence ID" value="NZ_LT629762.1"/>
</dbReference>
<dbReference type="InterPro" id="IPR014710">
    <property type="entry name" value="RmlC-like_jellyroll"/>
</dbReference>
<dbReference type="InterPro" id="IPR018490">
    <property type="entry name" value="cNMP-bd_dom_sf"/>
</dbReference>
<proteinExistence type="predicted"/>
<evidence type="ECO:0000256" key="1">
    <source>
        <dbReference type="SAM" id="Coils"/>
    </source>
</evidence>
<dbReference type="SMART" id="SM00100">
    <property type="entry name" value="cNMP"/>
    <property type="match status" value="1"/>
</dbReference>
<dbReference type="Proteomes" id="UP000198481">
    <property type="component" value="Chromosome I"/>
</dbReference>
<dbReference type="PROSITE" id="PS00888">
    <property type="entry name" value="CNMP_BINDING_1"/>
    <property type="match status" value="1"/>
</dbReference>
<dbReference type="PROSITE" id="PS50042">
    <property type="entry name" value="CNMP_BINDING_3"/>
    <property type="match status" value="1"/>
</dbReference>
<gene>
    <name evidence="3" type="ORF">SAMN05216222_3609</name>
</gene>
<dbReference type="EMBL" id="LT629762">
    <property type="protein sequence ID" value="SDT25109.1"/>
    <property type="molecule type" value="Genomic_DNA"/>
</dbReference>
<protein>
    <submittedName>
        <fullName evidence="3">Cyclic nucleotide-binding domain-containing protein</fullName>
    </submittedName>
</protein>
<feature type="domain" description="Cyclic nucleotide-binding" evidence="2">
    <location>
        <begin position="151"/>
        <end position="248"/>
    </location>
</feature>
<dbReference type="PANTHER" id="PTHR24567:SF74">
    <property type="entry name" value="HTH-TYPE TRANSCRIPTIONAL REGULATOR ARCR"/>
    <property type="match status" value="1"/>
</dbReference>
<dbReference type="PANTHER" id="PTHR24567">
    <property type="entry name" value="CRP FAMILY TRANSCRIPTIONAL REGULATORY PROTEIN"/>
    <property type="match status" value="1"/>
</dbReference>
<reference evidence="3 4" key="1">
    <citation type="submission" date="2016-10" db="EMBL/GenBank/DDBJ databases">
        <authorList>
            <person name="de Groot N.N."/>
        </authorList>
    </citation>
    <scope>NUCLEOTIDE SEQUENCE [LARGE SCALE GENOMIC DNA]</scope>
    <source>
        <strain evidence="3 4">LMG 26867</strain>
    </source>
</reference>
<dbReference type="GO" id="GO:0003700">
    <property type="term" value="F:DNA-binding transcription factor activity"/>
    <property type="evidence" value="ECO:0007669"/>
    <property type="project" value="TreeGrafter"/>
</dbReference>
<keyword evidence="1" id="KW-0175">Coiled coil</keyword>
<dbReference type="InterPro" id="IPR000595">
    <property type="entry name" value="cNMP-bd_dom"/>
</dbReference>
<dbReference type="InterPro" id="IPR050397">
    <property type="entry name" value="Env_Response_Regulators"/>
</dbReference>
<sequence>MYLLGEQPAYADTLINRLQNLPSRLLEGLSPCGPALAFAAVDDLATLLPDDQLFLLDSGLLHGCIEERALFYLHEGDLLGLRQDVEWPYWRLRSDGPLSLLPYARAEVFQHIYADTGRAELFLQYLLGQTALLTDAVARLKPPEFRSNNGFKRVASGEVLIHQGDVADHVFVIISGHAEAFVDGHKVGDVPKDEIFGAMAVFTGEKRSASVITCEPSTVMLIPKDQFLSLTQSNPKIARSLIESMARRIELLNQQVTQLSSLKKLAKAQ</sequence>
<dbReference type="STRING" id="1148509.SAMN05216222_3609"/>
<dbReference type="InterPro" id="IPR018488">
    <property type="entry name" value="cNMP-bd_CS"/>
</dbReference>
<feature type="coiled-coil region" evidence="1">
    <location>
        <begin position="242"/>
        <end position="269"/>
    </location>
</feature>
<dbReference type="Gene3D" id="2.60.120.10">
    <property type="entry name" value="Jelly Rolls"/>
    <property type="match status" value="1"/>
</dbReference>
<evidence type="ECO:0000313" key="4">
    <source>
        <dbReference type="Proteomes" id="UP000198481"/>
    </source>
</evidence>
<name>A0A1H1YUX1_9PSED</name>
<evidence type="ECO:0000259" key="2">
    <source>
        <dbReference type="PROSITE" id="PS50042"/>
    </source>
</evidence>
<dbReference type="AlphaFoldDB" id="A0A1H1YUX1"/>
<accession>A0A1H1YUX1</accession>
<dbReference type="Pfam" id="PF00027">
    <property type="entry name" value="cNMP_binding"/>
    <property type="match status" value="1"/>
</dbReference>
<dbReference type="GO" id="GO:0005829">
    <property type="term" value="C:cytosol"/>
    <property type="evidence" value="ECO:0007669"/>
    <property type="project" value="TreeGrafter"/>
</dbReference>
<organism evidence="3 4">
    <name type="scientific">Pseudomonas prosekii</name>
    <dbReference type="NCBI Taxonomy" id="1148509"/>
    <lineage>
        <taxon>Bacteria</taxon>
        <taxon>Pseudomonadati</taxon>
        <taxon>Pseudomonadota</taxon>
        <taxon>Gammaproteobacteria</taxon>
        <taxon>Pseudomonadales</taxon>
        <taxon>Pseudomonadaceae</taxon>
        <taxon>Pseudomonas</taxon>
    </lineage>
</organism>
<dbReference type="CDD" id="cd00038">
    <property type="entry name" value="CAP_ED"/>
    <property type="match status" value="1"/>
</dbReference>
<dbReference type="SUPFAM" id="SSF51206">
    <property type="entry name" value="cAMP-binding domain-like"/>
    <property type="match status" value="1"/>
</dbReference>